<evidence type="ECO:0000313" key="5">
    <source>
        <dbReference type="Proteomes" id="UP000322245"/>
    </source>
</evidence>
<dbReference type="Proteomes" id="UP000322245">
    <property type="component" value="Unassembled WGS sequence"/>
</dbReference>
<feature type="compositionally biased region" description="Polar residues" evidence="1">
    <location>
        <begin position="21"/>
        <end position="42"/>
    </location>
</feature>
<dbReference type="Pfam" id="PF13692">
    <property type="entry name" value="Glyco_trans_1_4"/>
    <property type="match status" value="1"/>
</dbReference>
<feature type="transmembrane region" description="Helical" evidence="2">
    <location>
        <begin position="689"/>
        <end position="711"/>
    </location>
</feature>
<dbReference type="AlphaFoldDB" id="A0A5D3AYT3"/>
<sequence>MQSDRYPGYNPQEPLTPPLTPASSFTQSDCTSSAMGTRTTNDMGVVDSANASPDFRLPPPMSVPELDLDDVGGGEVGVAHGEKGDGRWEDDGEEEKYRWREDMTGEERDARDAWLASGQGKKGLRIVIVTENFLPKVDGVTRTLSRLLEHLHASGHQCMLLGPSSSLSSYASHPLVGTLGIPLILYPGLKLNFVRPKFLRVIREWKPDVVHFVDPIWLGAQTMVGMELGWAGGEWVGGGEGEERIGGGLGGAVVASYHTNLATYATLFGLPSLTPLIYKFQHLLYSKVLLTLCPSPSTQKMLEDQSFDGVRLWPRGVDLAQFGVGKRSLKRRAEWGVGYAPGERDTRGVGKGKGRVVGIGWNGQEGKGLMTPPMSPEDGAVDAKRGVPLPGPEMSAGVEGLPERVVLLYVGRISWEKNIHLLLSAYAHLASLLLPSQSQFPSPLPKLVFVGDGPARSELQATCVKNAWDAEFLGYRQGEDLAECYASADVFAFPSFTETFGQVVLEALASGLPVVGLDAEGTRDLVQHSSTGFLLPLNPCPSAPTAQPLTWPTASNPSSPHFNHLAEEYAKLLLEAATDHGKRREMGRVGSTSGIEGRTWWDAMESCVDGYREAMRIARQRRSINIVTSPPPPDELEALVPPASPKHPQRVSAVVNRVVSRRLAYKDPVRQGLERKGRWVLRKREGESLWLSVLKVLLKVFVALALVYAIYVHRMGKETYLQAEEGLLY</sequence>
<evidence type="ECO:0000313" key="4">
    <source>
        <dbReference type="EMBL" id="TYJ55006.1"/>
    </source>
</evidence>
<dbReference type="Gene3D" id="3.40.50.2000">
    <property type="entry name" value="Glycogen Phosphorylase B"/>
    <property type="match status" value="2"/>
</dbReference>
<keyword evidence="2" id="KW-0472">Membrane</keyword>
<dbReference type="InterPro" id="IPR028098">
    <property type="entry name" value="Glyco_trans_4-like_N"/>
</dbReference>
<dbReference type="PANTHER" id="PTHR45947">
    <property type="entry name" value="SULFOQUINOVOSYL TRANSFERASE SQD2"/>
    <property type="match status" value="1"/>
</dbReference>
<dbReference type="GO" id="GO:0016757">
    <property type="term" value="F:glycosyltransferase activity"/>
    <property type="evidence" value="ECO:0007669"/>
    <property type="project" value="UniProtKB-KW"/>
</dbReference>
<organism evidence="4 5">
    <name type="scientific">Cryptococcus floricola</name>
    <dbReference type="NCBI Taxonomy" id="2591691"/>
    <lineage>
        <taxon>Eukaryota</taxon>
        <taxon>Fungi</taxon>
        <taxon>Dikarya</taxon>
        <taxon>Basidiomycota</taxon>
        <taxon>Agaricomycotina</taxon>
        <taxon>Tremellomycetes</taxon>
        <taxon>Tremellales</taxon>
        <taxon>Cryptococcaceae</taxon>
        <taxon>Cryptococcus</taxon>
    </lineage>
</organism>
<keyword evidence="2" id="KW-0812">Transmembrane</keyword>
<keyword evidence="2" id="KW-1133">Transmembrane helix</keyword>
<dbReference type="Pfam" id="PF13439">
    <property type="entry name" value="Glyco_transf_4"/>
    <property type="match status" value="1"/>
</dbReference>
<dbReference type="EMBL" id="NIDF01000048">
    <property type="protein sequence ID" value="TYJ55006.1"/>
    <property type="molecule type" value="Genomic_DNA"/>
</dbReference>
<reference evidence="4 5" key="1">
    <citation type="submission" date="2017-05" db="EMBL/GenBank/DDBJ databases">
        <title>The Genome Sequence of Tsuchiyaea wingfieldii DSM 27421.</title>
        <authorList>
            <person name="Cuomo C."/>
            <person name="Passer A."/>
            <person name="Billmyre B."/>
            <person name="Heitman J."/>
        </authorList>
    </citation>
    <scope>NUCLEOTIDE SEQUENCE [LARGE SCALE GENOMIC DNA]</scope>
    <source>
        <strain evidence="4 5">DSM 27421</strain>
    </source>
</reference>
<dbReference type="PANTHER" id="PTHR45947:SF3">
    <property type="entry name" value="SULFOQUINOVOSYL TRANSFERASE SQD2"/>
    <property type="match status" value="1"/>
</dbReference>
<proteinExistence type="predicted"/>
<dbReference type="SUPFAM" id="SSF53756">
    <property type="entry name" value="UDP-Glycosyltransferase/glycogen phosphorylase"/>
    <property type="match status" value="1"/>
</dbReference>
<accession>A0A5D3AYT3</accession>
<evidence type="ECO:0000259" key="3">
    <source>
        <dbReference type="Pfam" id="PF13439"/>
    </source>
</evidence>
<gene>
    <name evidence="4" type="ORF">B9479_004317</name>
</gene>
<feature type="region of interest" description="Disordered" evidence="1">
    <location>
        <begin position="1"/>
        <end position="68"/>
    </location>
</feature>
<comment type="caution">
    <text evidence="4">The sequence shown here is derived from an EMBL/GenBank/DDBJ whole genome shotgun (WGS) entry which is preliminary data.</text>
</comment>
<dbReference type="InterPro" id="IPR050194">
    <property type="entry name" value="Glycosyltransferase_grp1"/>
</dbReference>
<name>A0A5D3AYT3_9TREE</name>
<feature type="domain" description="Glycosyltransferase subfamily 4-like N-terminal" evidence="3">
    <location>
        <begin position="137"/>
        <end position="320"/>
    </location>
</feature>
<evidence type="ECO:0000256" key="1">
    <source>
        <dbReference type="SAM" id="MobiDB-lite"/>
    </source>
</evidence>
<protein>
    <recommendedName>
        <fullName evidence="3">Glycosyltransferase subfamily 4-like N-terminal domain-containing protein</fullName>
    </recommendedName>
</protein>
<evidence type="ECO:0000256" key="2">
    <source>
        <dbReference type="SAM" id="Phobius"/>
    </source>
</evidence>
<keyword evidence="5" id="KW-1185">Reference proteome</keyword>